<evidence type="ECO:0000256" key="1">
    <source>
        <dbReference type="SAM" id="MobiDB-lite"/>
    </source>
</evidence>
<feature type="region of interest" description="Disordered" evidence="1">
    <location>
        <begin position="1"/>
        <end position="20"/>
    </location>
</feature>
<feature type="region of interest" description="Disordered" evidence="1">
    <location>
        <begin position="399"/>
        <end position="424"/>
    </location>
</feature>
<proteinExistence type="predicted"/>
<dbReference type="InterPro" id="IPR024498">
    <property type="entry name" value="DUF2786"/>
</dbReference>
<name>A0A939JRE9_9ACTN</name>
<evidence type="ECO:0000313" key="5">
    <source>
        <dbReference type="Proteomes" id="UP000664781"/>
    </source>
</evidence>
<keyword evidence="5" id="KW-1185">Reference proteome</keyword>
<evidence type="ECO:0000259" key="3">
    <source>
        <dbReference type="Pfam" id="PF23771"/>
    </source>
</evidence>
<accession>A0A939JRE9</accession>
<comment type="caution">
    <text evidence="4">The sequence shown here is derived from an EMBL/GenBank/DDBJ whole genome shotgun (WGS) entry which is preliminary data.</text>
</comment>
<organism evidence="4 5">
    <name type="scientific">Streptomyces triculaminicus</name>
    <dbReference type="NCBI Taxonomy" id="2816232"/>
    <lineage>
        <taxon>Bacteria</taxon>
        <taxon>Bacillati</taxon>
        <taxon>Actinomycetota</taxon>
        <taxon>Actinomycetes</taxon>
        <taxon>Kitasatosporales</taxon>
        <taxon>Streptomycetaceae</taxon>
        <taxon>Streptomyces</taxon>
    </lineage>
</organism>
<dbReference type="Pfam" id="PF10979">
    <property type="entry name" value="DUF2786"/>
    <property type="match status" value="1"/>
</dbReference>
<reference evidence="4" key="1">
    <citation type="submission" date="2021-03" db="EMBL/GenBank/DDBJ databases">
        <title>Streptomyces strains.</title>
        <authorList>
            <person name="Lund M.B."/>
            <person name="Toerring T."/>
        </authorList>
    </citation>
    <scope>NUCLEOTIDE SEQUENCE</scope>
    <source>
        <strain evidence="4">JCM 4242</strain>
    </source>
</reference>
<dbReference type="EMBL" id="JAFMOF010000003">
    <property type="protein sequence ID" value="MBO0654732.1"/>
    <property type="molecule type" value="Genomic_DNA"/>
</dbReference>
<feature type="domain" description="DUF2786" evidence="2">
    <location>
        <begin position="201"/>
        <end position="240"/>
    </location>
</feature>
<protein>
    <submittedName>
        <fullName evidence="4">DUF2786 domain-containing protein</fullName>
    </submittedName>
</protein>
<dbReference type="InterPro" id="IPR055592">
    <property type="entry name" value="DUF7168"/>
</dbReference>
<dbReference type="AlphaFoldDB" id="A0A939JRE9"/>
<evidence type="ECO:0000259" key="2">
    <source>
        <dbReference type="Pfam" id="PF10979"/>
    </source>
</evidence>
<sequence>MEAAPPPEGREPAAVQSNEPPLETVSAALRGLRAVRGEALEDAVYAAASLVAAAPAGWEAVSGAVLRVGSGILRRCWEYGWQPADVVRLVRRELGGPETRFTVDVIAAEARRYAPETLGARWAAQLRDLEANEWWQGDDAFLEGFARRERLSRFETAACALGALRLVDALPRIGAVGSLPGTAHIRPGAASDASAAPAAPRMLGRIRALLAKAESTQFPEEAEALSAKAQELMARHSIDEALLAVEGGAPAEGPGACRIGIDGPYESAKALLLDAVAAANHCQAVWSSEYGFSTVVGFDADLELVELLYTSLLVQATTAMRRAADDHHARGRSRRTRDFRESFLIAYAGRVGDRLSAAVREVAAEEARPQVLPVLAARDVAVGETAGRLFPETTSHRLKGRDAEGWEQGRRAADEARISRRQGA</sequence>
<feature type="compositionally biased region" description="Basic and acidic residues" evidence="1">
    <location>
        <begin position="400"/>
        <end position="418"/>
    </location>
</feature>
<evidence type="ECO:0000313" key="4">
    <source>
        <dbReference type="EMBL" id="MBO0654732.1"/>
    </source>
</evidence>
<dbReference type="Pfam" id="PF23771">
    <property type="entry name" value="DUF7168"/>
    <property type="match status" value="1"/>
</dbReference>
<feature type="domain" description="DUF7168" evidence="3">
    <location>
        <begin position="269"/>
        <end position="371"/>
    </location>
</feature>
<gene>
    <name evidence="4" type="ORF">J1792_18720</name>
</gene>
<dbReference type="Proteomes" id="UP000664781">
    <property type="component" value="Unassembled WGS sequence"/>
</dbReference>